<keyword evidence="6" id="KW-0325">Glycoprotein</keyword>
<keyword evidence="11" id="KW-1185">Reference proteome</keyword>
<feature type="transmembrane region" description="Helical" evidence="8">
    <location>
        <begin position="404"/>
        <end position="425"/>
    </location>
</feature>
<feature type="transmembrane region" description="Helical" evidence="8">
    <location>
        <begin position="71"/>
        <end position="93"/>
    </location>
</feature>
<feature type="transmembrane region" description="Helical" evidence="8">
    <location>
        <begin position="379"/>
        <end position="398"/>
    </location>
</feature>
<name>A0A161WL25_COLIC</name>
<evidence type="ECO:0000256" key="8">
    <source>
        <dbReference type="SAM" id="Phobius"/>
    </source>
</evidence>
<dbReference type="PANTHER" id="PTHR23502">
    <property type="entry name" value="MAJOR FACILITATOR SUPERFAMILY"/>
    <property type="match status" value="1"/>
</dbReference>
<reference evidence="10 11" key="1">
    <citation type="submission" date="2015-06" db="EMBL/GenBank/DDBJ databases">
        <title>Survival trade-offs in plant roots during colonization by closely related pathogenic and mutualistic fungi.</title>
        <authorList>
            <person name="Hacquard S."/>
            <person name="Kracher B."/>
            <person name="Hiruma K."/>
            <person name="Weinman A."/>
            <person name="Muench P."/>
            <person name="Garrido Oter R."/>
            <person name="Ver Loren van Themaat E."/>
            <person name="Dallerey J.-F."/>
            <person name="Damm U."/>
            <person name="Henrissat B."/>
            <person name="Lespinet O."/>
            <person name="Thon M."/>
            <person name="Kemen E."/>
            <person name="McHardy A.C."/>
            <person name="Schulze-Lefert P."/>
            <person name="O'Connell R.J."/>
        </authorList>
    </citation>
    <scope>NUCLEOTIDE SEQUENCE [LARGE SCALE GENOMIC DNA]</scope>
    <source>
        <strain evidence="10 11">MAFF 238704</strain>
    </source>
</reference>
<dbReference type="GO" id="GO:0016020">
    <property type="term" value="C:membrane"/>
    <property type="evidence" value="ECO:0007669"/>
    <property type="project" value="UniProtKB-SubCell"/>
</dbReference>
<evidence type="ECO:0000256" key="6">
    <source>
        <dbReference type="ARBA" id="ARBA00023180"/>
    </source>
</evidence>
<evidence type="ECO:0000256" key="5">
    <source>
        <dbReference type="ARBA" id="ARBA00023136"/>
    </source>
</evidence>
<dbReference type="SUPFAM" id="SSF103473">
    <property type="entry name" value="MFS general substrate transporter"/>
    <property type="match status" value="1"/>
</dbReference>
<sequence length="508" mass="55087">MDKSTVANEGHDAPARFDNDVERLSLEKIPEQEKSGEKGEGPRDPNIVEFDGPNDPENPLNWSTARKTTSIVIVSLTALLSPIGSTISAAAAASIMEHFGTTDETLGTFMTTIYLIGYAFGPILIAPLSEMYGRAIMFRYCTLLFVIFSIACAMANSFRSLVVYRLLAGIAGSCPGTLGASSIADMIVREKRGAAMSAYVMGPVLGPTIGPIIGGNLTPAAGWRWDFWLMAIASGVMTVLIVLFLHESYPYVILKKKTARLRKQTGNQNLRSALDTGKTPSQLFAFSIFRPLKMLISPIVFLMSAYAATVFSYAYLCFTTFPPIFKDQYGFGSGASGLTTIGLGVGFVMGLLFCGAVSDPWSAYLTKKSGGVTKPEYRLPTLVVGAVFVPIGLFWYGWTAEYRTHWIVPIIGTAFMGIGIVIAYTTSATYLVDAYTVYSASVMAASAIFRCLFGALLPLAGSAMFDALGVGWGNSVLGFISLAFLPLPFIFYRYGERIRKSRHFKTEF</sequence>
<feature type="transmembrane region" description="Helical" evidence="8">
    <location>
        <begin position="336"/>
        <end position="358"/>
    </location>
</feature>
<evidence type="ECO:0000256" key="4">
    <source>
        <dbReference type="ARBA" id="ARBA00022989"/>
    </source>
</evidence>
<comment type="caution">
    <text evidence="10">The sequence shown here is derived from an EMBL/GenBank/DDBJ whole genome shotgun (WGS) entry which is preliminary data.</text>
</comment>
<keyword evidence="3 8" id="KW-0812">Transmembrane</keyword>
<feature type="transmembrane region" description="Helical" evidence="8">
    <location>
        <begin position="437"/>
        <end position="460"/>
    </location>
</feature>
<evidence type="ECO:0000256" key="3">
    <source>
        <dbReference type="ARBA" id="ARBA00022692"/>
    </source>
</evidence>
<keyword evidence="5 8" id="KW-0472">Membrane</keyword>
<evidence type="ECO:0000313" key="10">
    <source>
        <dbReference type="EMBL" id="KZL85348.1"/>
    </source>
</evidence>
<dbReference type="Pfam" id="PF07690">
    <property type="entry name" value="MFS_1"/>
    <property type="match status" value="1"/>
</dbReference>
<keyword evidence="4 8" id="KW-1133">Transmembrane helix</keyword>
<protein>
    <submittedName>
        <fullName evidence="10">Cycloheximide resistance protein</fullName>
    </submittedName>
</protein>
<dbReference type="Gene3D" id="1.20.1250.20">
    <property type="entry name" value="MFS general substrate transporter like domains"/>
    <property type="match status" value="1"/>
</dbReference>
<evidence type="ECO:0000259" key="9">
    <source>
        <dbReference type="PROSITE" id="PS50850"/>
    </source>
</evidence>
<dbReference type="PROSITE" id="PS50850">
    <property type="entry name" value="MFS"/>
    <property type="match status" value="1"/>
</dbReference>
<accession>A0A161WL25</accession>
<feature type="transmembrane region" description="Helical" evidence="8">
    <location>
        <begin position="105"/>
        <end position="125"/>
    </location>
</feature>
<dbReference type="InterPro" id="IPR011701">
    <property type="entry name" value="MFS"/>
</dbReference>
<feature type="region of interest" description="Disordered" evidence="7">
    <location>
        <begin position="1"/>
        <end position="62"/>
    </location>
</feature>
<organism evidence="10 11">
    <name type="scientific">Colletotrichum incanum</name>
    <name type="common">Soybean anthracnose fungus</name>
    <dbReference type="NCBI Taxonomy" id="1573173"/>
    <lineage>
        <taxon>Eukaryota</taxon>
        <taxon>Fungi</taxon>
        <taxon>Dikarya</taxon>
        <taxon>Ascomycota</taxon>
        <taxon>Pezizomycotina</taxon>
        <taxon>Sordariomycetes</taxon>
        <taxon>Hypocreomycetidae</taxon>
        <taxon>Glomerellales</taxon>
        <taxon>Glomerellaceae</taxon>
        <taxon>Colletotrichum</taxon>
        <taxon>Colletotrichum spaethianum species complex</taxon>
    </lineage>
</organism>
<feature type="transmembrane region" description="Helical" evidence="8">
    <location>
        <begin position="227"/>
        <end position="254"/>
    </location>
</feature>
<dbReference type="CDD" id="cd17323">
    <property type="entry name" value="MFS_Tpo1_MDR_like"/>
    <property type="match status" value="1"/>
</dbReference>
<dbReference type="PANTHER" id="PTHR23502:SF68">
    <property type="entry name" value="MULTIDRUG TRANSPORTER, PUTATIVE (AFU_ORTHOLOGUE AFUA_3G01120)-RELATED"/>
    <property type="match status" value="1"/>
</dbReference>
<feature type="transmembrane region" description="Helical" evidence="8">
    <location>
        <begin position="162"/>
        <end position="184"/>
    </location>
</feature>
<dbReference type="InterPro" id="IPR020846">
    <property type="entry name" value="MFS_dom"/>
</dbReference>
<dbReference type="AlphaFoldDB" id="A0A161WL25"/>
<gene>
    <name evidence="10" type="ORF">CI238_07365</name>
</gene>
<dbReference type="GO" id="GO:0022857">
    <property type="term" value="F:transmembrane transporter activity"/>
    <property type="evidence" value="ECO:0007669"/>
    <property type="project" value="InterPro"/>
</dbReference>
<evidence type="ECO:0000256" key="1">
    <source>
        <dbReference type="ARBA" id="ARBA00004141"/>
    </source>
</evidence>
<feature type="domain" description="Major facilitator superfamily (MFS) profile" evidence="9">
    <location>
        <begin position="70"/>
        <end position="498"/>
    </location>
</feature>
<feature type="transmembrane region" description="Helical" evidence="8">
    <location>
        <begin position="196"/>
        <end position="215"/>
    </location>
</feature>
<dbReference type="Proteomes" id="UP000076584">
    <property type="component" value="Unassembled WGS sequence"/>
</dbReference>
<proteinExistence type="inferred from homology"/>
<feature type="transmembrane region" description="Helical" evidence="8">
    <location>
        <begin position="472"/>
        <end position="492"/>
    </location>
</feature>
<evidence type="ECO:0000256" key="7">
    <source>
        <dbReference type="SAM" id="MobiDB-lite"/>
    </source>
</evidence>
<feature type="transmembrane region" description="Helical" evidence="8">
    <location>
        <begin position="295"/>
        <end position="316"/>
    </location>
</feature>
<feature type="transmembrane region" description="Helical" evidence="8">
    <location>
        <begin position="137"/>
        <end position="156"/>
    </location>
</feature>
<feature type="compositionally biased region" description="Basic and acidic residues" evidence="7">
    <location>
        <begin position="1"/>
        <end position="43"/>
    </location>
</feature>
<evidence type="ECO:0000256" key="2">
    <source>
        <dbReference type="ARBA" id="ARBA00008335"/>
    </source>
</evidence>
<dbReference type="InterPro" id="IPR036259">
    <property type="entry name" value="MFS_trans_sf"/>
</dbReference>
<dbReference type="FunFam" id="1.20.1250.20:FF:000011">
    <property type="entry name" value="MFS multidrug transporter, putative"/>
    <property type="match status" value="1"/>
</dbReference>
<dbReference type="EMBL" id="LFIW01000652">
    <property type="protein sequence ID" value="KZL85348.1"/>
    <property type="molecule type" value="Genomic_DNA"/>
</dbReference>
<comment type="subcellular location">
    <subcellularLocation>
        <location evidence="1">Membrane</location>
        <topology evidence="1">Multi-pass membrane protein</topology>
    </subcellularLocation>
</comment>
<evidence type="ECO:0000313" key="11">
    <source>
        <dbReference type="Proteomes" id="UP000076584"/>
    </source>
</evidence>
<comment type="similarity">
    <text evidence="2">Belongs to the major facilitator superfamily.</text>
</comment>